<dbReference type="Pfam" id="PF05193">
    <property type="entry name" value="Peptidase_M16_C"/>
    <property type="match status" value="1"/>
</dbReference>
<dbReference type="PANTHER" id="PTHR11851:SF224">
    <property type="entry name" value="PROCESSING PROTEASE"/>
    <property type="match status" value="1"/>
</dbReference>
<comment type="caution">
    <text evidence="3">The sequence shown here is derived from an EMBL/GenBank/DDBJ whole genome shotgun (WGS) entry which is preliminary data.</text>
</comment>
<evidence type="ECO:0000259" key="1">
    <source>
        <dbReference type="Pfam" id="PF00675"/>
    </source>
</evidence>
<protein>
    <submittedName>
        <fullName evidence="3">Insulinase family protein</fullName>
    </submittedName>
</protein>
<dbReference type="Pfam" id="PF00675">
    <property type="entry name" value="Peptidase_M16"/>
    <property type="match status" value="1"/>
</dbReference>
<gene>
    <name evidence="3" type="ORF">E6K80_12655</name>
</gene>
<dbReference type="Gene3D" id="3.30.830.10">
    <property type="entry name" value="Metalloenzyme, LuxS/M16 peptidase-like"/>
    <property type="match status" value="2"/>
</dbReference>
<dbReference type="InterPro" id="IPR011249">
    <property type="entry name" value="Metalloenz_LuxS/M16"/>
</dbReference>
<accession>A0A538TZZ6</accession>
<evidence type="ECO:0000313" key="4">
    <source>
        <dbReference type="Proteomes" id="UP000319836"/>
    </source>
</evidence>
<proteinExistence type="predicted"/>
<dbReference type="GO" id="GO:0046872">
    <property type="term" value="F:metal ion binding"/>
    <property type="evidence" value="ECO:0007669"/>
    <property type="project" value="InterPro"/>
</dbReference>
<dbReference type="InterPro" id="IPR050361">
    <property type="entry name" value="MPP/UQCRC_Complex"/>
</dbReference>
<reference evidence="3 4" key="1">
    <citation type="journal article" date="2019" name="Nat. Microbiol.">
        <title>Mediterranean grassland soil C-N compound turnover is dependent on rainfall and depth, and is mediated by genomically divergent microorganisms.</title>
        <authorList>
            <person name="Diamond S."/>
            <person name="Andeer P.F."/>
            <person name="Li Z."/>
            <person name="Crits-Christoph A."/>
            <person name="Burstein D."/>
            <person name="Anantharaman K."/>
            <person name="Lane K.R."/>
            <person name="Thomas B.C."/>
            <person name="Pan C."/>
            <person name="Northen T.R."/>
            <person name="Banfield J.F."/>
        </authorList>
    </citation>
    <scope>NUCLEOTIDE SEQUENCE [LARGE SCALE GENOMIC DNA]</scope>
    <source>
        <strain evidence="3">WS_10</strain>
    </source>
</reference>
<evidence type="ECO:0000259" key="2">
    <source>
        <dbReference type="Pfam" id="PF05193"/>
    </source>
</evidence>
<dbReference type="SUPFAM" id="SSF63411">
    <property type="entry name" value="LuxS/MPP-like metallohydrolase"/>
    <property type="match status" value="2"/>
</dbReference>
<organism evidence="3 4">
    <name type="scientific">Eiseniibacteriota bacterium</name>
    <dbReference type="NCBI Taxonomy" id="2212470"/>
    <lineage>
        <taxon>Bacteria</taxon>
        <taxon>Candidatus Eiseniibacteriota</taxon>
    </lineage>
</organism>
<feature type="domain" description="Peptidase M16 N-terminal" evidence="1">
    <location>
        <begin position="61"/>
        <end position="185"/>
    </location>
</feature>
<dbReference type="EMBL" id="VBPA01000335">
    <property type="protein sequence ID" value="TMQ69141.1"/>
    <property type="molecule type" value="Genomic_DNA"/>
</dbReference>
<sequence>MNARARHVLAFLVPILVSLPTMSTADKLDRSKRPPVGPAPALVAPPVIKRQLPNGLVVWIVRRPSLPLASFVLQIRGGSSLDAKAGIASMTAALLDDGTRRLSAREFVNAVEALGATLGASASEEQTVVSLNALTRHLDDALVLMGEMVTTPAFREEEIERERAARLQALKQQKDQPVIVATNVFQRVVYGMEHPYGRPVSGTIASVQSVTHDDLVHFYDQVYRPNNAVLIAVGDVSEQDLMPRLERVFGGWKTQPVPAAASAAPPRPAPRPLGVYLVDKPGAAQSEIRVGHAGAARSTTPDYDALQVLNLLLGGQFTSRVNLNLRERHGFTYGARTAWAFRRGDGPFYASAGVFTAKTDSSVAEFLRELKDVRGSRPATAEETARAKNALIRSYPRRLETNDGVASVLADLAFYGLDESEITEYNRRIAQVTPEEVTRIASKYIDPSSLAIVVVGDVAKIRGGIEALALGPVKVLDADANEVKTP</sequence>
<dbReference type="AlphaFoldDB" id="A0A538TZZ6"/>
<name>A0A538TZZ6_UNCEI</name>
<dbReference type="InterPro" id="IPR007863">
    <property type="entry name" value="Peptidase_M16_C"/>
</dbReference>
<dbReference type="InterPro" id="IPR011765">
    <property type="entry name" value="Pept_M16_N"/>
</dbReference>
<evidence type="ECO:0000313" key="3">
    <source>
        <dbReference type="EMBL" id="TMQ69141.1"/>
    </source>
</evidence>
<feature type="domain" description="Peptidase M16 C-terminal" evidence="2">
    <location>
        <begin position="209"/>
        <end position="391"/>
    </location>
</feature>
<dbReference type="PANTHER" id="PTHR11851">
    <property type="entry name" value="METALLOPROTEASE"/>
    <property type="match status" value="1"/>
</dbReference>
<dbReference type="Proteomes" id="UP000319836">
    <property type="component" value="Unassembled WGS sequence"/>
</dbReference>